<dbReference type="SMART" id="SM01120">
    <property type="entry name" value="Dak2"/>
    <property type="match status" value="1"/>
</dbReference>
<dbReference type="Proteomes" id="UP000317291">
    <property type="component" value="Unassembled WGS sequence"/>
</dbReference>
<dbReference type="GO" id="GO:0004371">
    <property type="term" value="F:glycerone kinase activity"/>
    <property type="evidence" value="ECO:0007669"/>
    <property type="project" value="InterPro"/>
</dbReference>
<dbReference type="InterPro" id="IPR004007">
    <property type="entry name" value="DhaL_dom"/>
</dbReference>
<dbReference type="PANTHER" id="PTHR33434">
    <property type="entry name" value="DEGV DOMAIN-CONTAINING PROTEIN DR_1986-RELATED"/>
    <property type="match status" value="1"/>
</dbReference>
<dbReference type="GO" id="GO:0006071">
    <property type="term" value="P:glycerol metabolic process"/>
    <property type="evidence" value="ECO:0007669"/>
    <property type="project" value="InterPro"/>
</dbReference>
<dbReference type="AlphaFoldDB" id="A0A5C5R978"/>
<evidence type="ECO:0000256" key="1">
    <source>
        <dbReference type="SAM" id="MobiDB-lite"/>
    </source>
</evidence>
<dbReference type="SMART" id="SM01121">
    <property type="entry name" value="Dak1_2"/>
    <property type="match status" value="1"/>
</dbReference>
<feature type="region of interest" description="Disordered" evidence="1">
    <location>
        <begin position="1"/>
        <end position="37"/>
    </location>
</feature>
<gene>
    <name evidence="3" type="ORF">FK529_09920</name>
</gene>
<dbReference type="Pfam" id="PF02734">
    <property type="entry name" value="Dak2"/>
    <property type="match status" value="1"/>
</dbReference>
<comment type="caution">
    <text evidence="3">The sequence shown here is derived from an EMBL/GenBank/DDBJ whole genome shotgun (WGS) entry which is preliminary data.</text>
</comment>
<dbReference type="PANTHER" id="PTHR33434:SF4">
    <property type="entry name" value="PHOSPHATASE PROTEIN"/>
    <property type="match status" value="1"/>
</dbReference>
<dbReference type="PROSITE" id="PS51480">
    <property type="entry name" value="DHAL"/>
    <property type="match status" value="1"/>
</dbReference>
<accession>A0A5C5R978</accession>
<keyword evidence="4" id="KW-1185">Reference proteome</keyword>
<dbReference type="SUPFAM" id="SSF101473">
    <property type="entry name" value="DhaL-like"/>
    <property type="match status" value="1"/>
</dbReference>
<dbReference type="InterPro" id="IPR050270">
    <property type="entry name" value="DegV_domain_contain"/>
</dbReference>
<dbReference type="Gene3D" id="1.25.40.340">
    <property type="match status" value="1"/>
</dbReference>
<dbReference type="InterPro" id="IPR019986">
    <property type="entry name" value="YloV-like"/>
</dbReference>
<dbReference type="EMBL" id="VIGW01000004">
    <property type="protein sequence ID" value="TWS19500.1"/>
    <property type="molecule type" value="Genomic_DNA"/>
</dbReference>
<name>A0A5C5R978_9ACTN</name>
<dbReference type="InterPro" id="IPR036117">
    <property type="entry name" value="DhaL_dom_sf"/>
</dbReference>
<dbReference type="Pfam" id="PF21645">
    <property type="entry name" value="FakA-like_M"/>
    <property type="match status" value="1"/>
</dbReference>
<sequence length="607" mass="61537">MVENLCSAPPVGDVSRHARTRGNPASIAEPGGGAKPLRGPYGVSATTRLTAVTGPNAEDGRVVVAWLRRAVLGLERSVDEINTLNVFPVADADTGTNMLVTLRAASRSAEEADRTEGPHAVARATVAGAVAGARGNSGVIVSQIMRGVAAQLGPDGDLTAEGLATGLRNATDLVTTAVAEPIEGTILSVLRAAADGAGAALAGGGDVAACARGAADAAFDALLRTREQLADNAAAGVVDAGGRGLLVLLDALVEVSTGAVTERPRFGRQPAPHVQVHVDDGHGHTHDHGAAGDPPRGPHADYEVMYLLPAATEATASRLRDELQAFGDSVVVVAAADPDPVATWSVHTHTTEPGAAIQAGLRHGKLRSIAVNVLQDAGHAETPLQALLDAPRAIVALVSGDGAAELFAAAGAEVIRCDTGMTHAELLAALHRFEGREVLLMPNGALPTPELLAVAARSRESGVLVTLLPTSSMVQAIAALAVHEPGGHAADDTYSMAEAAAGARCGSVVAVTQDALTILGPCGPGDYLGMVGGEVVVLEEDQYSAGEALAELLLATGGDMVTVLLGEAGDGDFPDRVSAALRPDRPEVEVIVYHGGQTASVMEIGVE</sequence>
<protein>
    <submittedName>
        <fullName evidence="3">DAK2 domain-containing protein</fullName>
    </submittedName>
</protein>
<dbReference type="NCBIfam" id="TIGR03599">
    <property type="entry name" value="YloV"/>
    <property type="match status" value="1"/>
</dbReference>
<evidence type="ECO:0000313" key="4">
    <source>
        <dbReference type="Proteomes" id="UP000317291"/>
    </source>
</evidence>
<dbReference type="InterPro" id="IPR048394">
    <property type="entry name" value="FakA-like_M"/>
</dbReference>
<dbReference type="Pfam" id="PF13684">
    <property type="entry name" value="FakA-like_C"/>
    <property type="match status" value="1"/>
</dbReference>
<evidence type="ECO:0000313" key="3">
    <source>
        <dbReference type="EMBL" id="TWS19500.1"/>
    </source>
</evidence>
<proteinExistence type="predicted"/>
<evidence type="ECO:0000259" key="2">
    <source>
        <dbReference type="PROSITE" id="PS51480"/>
    </source>
</evidence>
<dbReference type="InterPro" id="IPR033470">
    <property type="entry name" value="FakA-like_C"/>
</dbReference>
<feature type="domain" description="DhaL" evidence="2">
    <location>
        <begin position="61"/>
        <end position="254"/>
    </location>
</feature>
<reference evidence="3 4" key="1">
    <citation type="submission" date="2019-06" db="EMBL/GenBank/DDBJ databases">
        <title>Tsukamurella conjunctivitidis sp. nov., Tsukamurella assacharolytica sp. nov. and Tsukamurella sputae sp. nov. isolated from patients with conjunctivitis, bacteraemia (lymphoma) and respiratory infection (sputum) in Hong Kong.</title>
        <authorList>
            <person name="Teng J.L.L."/>
            <person name="Lee H.H."/>
            <person name="Fong J.Y.H."/>
            <person name="Fok K.M.N."/>
            <person name="Lau S.K.P."/>
            <person name="Woo P.C.Y."/>
        </authorList>
    </citation>
    <scope>NUCLEOTIDE SEQUENCE [LARGE SCALE GENOMIC DNA]</scope>
    <source>
        <strain evidence="3 4">HKU71</strain>
    </source>
</reference>
<organism evidence="3 4">
    <name type="scientific">Tsukamurella asaccharolytica</name>
    <dbReference type="NCBI Taxonomy" id="2592067"/>
    <lineage>
        <taxon>Bacteria</taxon>
        <taxon>Bacillati</taxon>
        <taxon>Actinomycetota</taxon>
        <taxon>Actinomycetes</taxon>
        <taxon>Mycobacteriales</taxon>
        <taxon>Tsukamurellaceae</taxon>
        <taxon>Tsukamurella</taxon>
    </lineage>
</organism>